<proteinExistence type="predicted"/>
<evidence type="ECO:0000259" key="2">
    <source>
        <dbReference type="PROSITE" id="PS50010"/>
    </source>
</evidence>
<dbReference type="GO" id="GO:0005737">
    <property type="term" value="C:cytoplasm"/>
    <property type="evidence" value="ECO:0007669"/>
    <property type="project" value="TreeGrafter"/>
</dbReference>
<name>A0A813VN99_9BILA</name>
<dbReference type="EMBL" id="CAJNOC010001189">
    <property type="protein sequence ID" value="CAF0843139.1"/>
    <property type="molecule type" value="Genomic_DNA"/>
</dbReference>
<dbReference type="InterPro" id="IPR051092">
    <property type="entry name" value="FYVE_RhoGEF_PH"/>
</dbReference>
<dbReference type="SMART" id="SM00325">
    <property type="entry name" value="RhoGEF"/>
    <property type="match status" value="1"/>
</dbReference>
<accession>A0A813VN99</accession>
<dbReference type="PROSITE" id="PS50010">
    <property type="entry name" value="DH_2"/>
    <property type="match status" value="1"/>
</dbReference>
<feature type="domain" description="DH" evidence="2">
    <location>
        <begin position="41"/>
        <end position="218"/>
    </location>
</feature>
<evidence type="ECO:0000259" key="1">
    <source>
        <dbReference type="PROSITE" id="PS50003"/>
    </source>
</evidence>
<dbReference type="PROSITE" id="PS50003">
    <property type="entry name" value="PH_DOMAIN"/>
    <property type="match status" value="1"/>
</dbReference>
<dbReference type="SUPFAM" id="SSF48065">
    <property type="entry name" value="DBL homology domain (DH-domain)"/>
    <property type="match status" value="1"/>
</dbReference>
<dbReference type="Proteomes" id="UP000663879">
    <property type="component" value="Unassembled WGS sequence"/>
</dbReference>
<dbReference type="SUPFAM" id="SSF50729">
    <property type="entry name" value="PH domain-like"/>
    <property type="match status" value="1"/>
</dbReference>
<dbReference type="Pfam" id="PF00621">
    <property type="entry name" value="RhoGEF"/>
    <property type="match status" value="1"/>
</dbReference>
<protein>
    <submittedName>
        <fullName evidence="3">Uncharacterized protein</fullName>
    </submittedName>
</protein>
<gene>
    <name evidence="3" type="ORF">OXX778_LOCUS8560</name>
</gene>
<feature type="domain" description="PH" evidence="1">
    <location>
        <begin position="246"/>
        <end position="346"/>
    </location>
</feature>
<dbReference type="AlphaFoldDB" id="A0A813VN99"/>
<reference evidence="3" key="1">
    <citation type="submission" date="2021-02" db="EMBL/GenBank/DDBJ databases">
        <authorList>
            <person name="Nowell W R."/>
        </authorList>
    </citation>
    <scope>NUCLEOTIDE SEQUENCE</scope>
    <source>
        <strain evidence="3">Ploen Becks lab</strain>
    </source>
</reference>
<keyword evidence="4" id="KW-1185">Reference proteome</keyword>
<dbReference type="CDD" id="cd00160">
    <property type="entry name" value="RhoGEF"/>
    <property type="match status" value="1"/>
</dbReference>
<dbReference type="GO" id="GO:0005085">
    <property type="term" value="F:guanyl-nucleotide exchange factor activity"/>
    <property type="evidence" value="ECO:0007669"/>
    <property type="project" value="InterPro"/>
</dbReference>
<sequence>MNSNYIKIDDTLNSNICLSFYKPDLNDFKLETEFNLKRQQEKCNILKEILSSEKKYLSDIREIVEGYYEEFRRACPNDFPYHIFSNIKDIFEFTKQFYSLLEVSTNDEAGIANCFIKKHKTFLKLYSTYCQNYKLAYNTTEKLEKEHQCSKVIQKVRLKYGHCLKLATYLQLPVLRITKYHLLLQRYLKLLDKDTPGYNLVLEALNLMKQVNDQINNEMPKDESSVCYERITSTANIQNLIRLFGSILKQGNLVLNDTKKVHYVIIFQTMLVIRKSDSPYKVLHSISNEYLALLPKTSWASSAKTKYFTIIDYSQAKDDEMWQFTFKAKSYEDKQTWQSSILSCMLNGYGKKLSENVRTKVMKMDSFNESTNLHRKSSNDIFRQQINNIKRLTDFKGSVKKRTRSM</sequence>
<dbReference type="InterPro" id="IPR035899">
    <property type="entry name" value="DBL_dom_sf"/>
</dbReference>
<evidence type="ECO:0000313" key="4">
    <source>
        <dbReference type="Proteomes" id="UP000663879"/>
    </source>
</evidence>
<dbReference type="Gene3D" id="1.20.900.10">
    <property type="entry name" value="Dbl homology (DH) domain"/>
    <property type="match status" value="1"/>
</dbReference>
<dbReference type="SMART" id="SM00233">
    <property type="entry name" value="PH"/>
    <property type="match status" value="1"/>
</dbReference>
<evidence type="ECO:0000313" key="3">
    <source>
        <dbReference type="EMBL" id="CAF0843139.1"/>
    </source>
</evidence>
<dbReference type="InterPro" id="IPR000219">
    <property type="entry name" value="DH_dom"/>
</dbReference>
<organism evidence="3 4">
    <name type="scientific">Brachionus calyciflorus</name>
    <dbReference type="NCBI Taxonomy" id="104777"/>
    <lineage>
        <taxon>Eukaryota</taxon>
        <taxon>Metazoa</taxon>
        <taxon>Spiralia</taxon>
        <taxon>Gnathifera</taxon>
        <taxon>Rotifera</taxon>
        <taxon>Eurotatoria</taxon>
        <taxon>Monogononta</taxon>
        <taxon>Pseudotrocha</taxon>
        <taxon>Ploima</taxon>
        <taxon>Brachionidae</taxon>
        <taxon>Brachionus</taxon>
    </lineage>
</organism>
<dbReference type="PANTHER" id="PTHR12673:SF159">
    <property type="entry name" value="LD03170P"/>
    <property type="match status" value="1"/>
</dbReference>
<comment type="caution">
    <text evidence="3">The sequence shown here is derived from an EMBL/GenBank/DDBJ whole genome shotgun (WGS) entry which is preliminary data.</text>
</comment>
<dbReference type="PANTHER" id="PTHR12673">
    <property type="entry name" value="FACIOGENITAL DYSPLASIA PROTEIN"/>
    <property type="match status" value="1"/>
</dbReference>
<dbReference type="InterPro" id="IPR001849">
    <property type="entry name" value="PH_domain"/>
</dbReference>
<dbReference type="OrthoDB" id="1594986at2759"/>